<sequence length="229" mass="25213">MFLSDRDPIDFPAPETISSAAERFQSPIIEMLQQAALTELGVGTVSSSANGGPTTVESVAISYTLWRNPANRDDPANLADLTEKMRASLEVTPVKPLPEWMIERVKLMRYPTLWEAVLTTRPNDGAWQTPESVLVDHVNHVLGNTFRDERVVGGFPGELDAPVTKRHIEHAPVVLDSTVVSGMRIDTDTHVYAVGADLGDRIFTAVIAREHLPHLDIAFQTRPMGPANR</sequence>
<organism evidence="1 2">
    <name type="scientific">Subtercola boreus</name>
    <dbReference type="NCBI Taxonomy" id="120213"/>
    <lineage>
        <taxon>Bacteria</taxon>
        <taxon>Bacillati</taxon>
        <taxon>Actinomycetota</taxon>
        <taxon>Actinomycetes</taxon>
        <taxon>Micrococcales</taxon>
        <taxon>Microbacteriaceae</taxon>
        <taxon>Subtercola</taxon>
    </lineage>
</organism>
<dbReference type="RefSeq" id="WP_116284383.1">
    <property type="nucleotide sequence ID" value="NZ_NBXA01000030.1"/>
</dbReference>
<evidence type="ECO:0000313" key="1">
    <source>
        <dbReference type="EMBL" id="RFA07142.1"/>
    </source>
</evidence>
<dbReference type="OrthoDB" id="4915037at2"/>
<protein>
    <submittedName>
        <fullName evidence="1">Uncharacterized protein</fullName>
    </submittedName>
</protein>
<accession>A0A3E0VBA2</accession>
<dbReference type="EMBL" id="NBXA01000030">
    <property type="protein sequence ID" value="RFA07142.1"/>
    <property type="molecule type" value="Genomic_DNA"/>
</dbReference>
<reference evidence="1 2" key="1">
    <citation type="submission" date="2017-04" db="EMBL/GenBank/DDBJ databases">
        <title>Comparative genome analysis of Subtercola boreus.</title>
        <authorList>
            <person name="Cho Y.-J."/>
            <person name="Cho A."/>
            <person name="Kim O.-S."/>
            <person name="Lee J.-I."/>
        </authorList>
    </citation>
    <scope>NUCLEOTIDE SEQUENCE [LARGE SCALE GENOMIC DNA]</scope>
    <source>
        <strain evidence="1 2">P27444</strain>
    </source>
</reference>
<gene>
    <name evidence="1" type="ORF">B7R21_16615</name>
</gene>
<dbReference type="AlphaFoldDB" id="A0A3E0VBA2"/>
<name>A0A3E0VBA2_9MICO</name>
<evidence type="ECO:0000313" key="2">
    <source>
        <dbReference type="Proteomes" id="UP000256709"/>
    </source>
</evidence>
<proteinExistence type="predicted"/>
<dbReference type="Proteomes" id="UP000256709">
    <property type="component" value="Unassembled WGS sequence"/>
</dbReference>
<comment type="caution">
    <text evidence="1">The sequence shown here is derived from an EMBL/GenBank/DDBJ whole genome shotgun (WGS) entry which is preliminary data.</text>
</comment>